<evidence type="ECO:0000313" key="2">
    <source>
        <dbReference type="Proteomes" id="UP001381693"/>
    </source>
</evidence>
<evidence type="ECO:0000313" key="1">
    <source>
        <dbReference type="EMBL" id="KAK7017474.1"/>
    </source>
</evidence>
<name>A0AAN8W9S4_HALRR</name>
<organism evidence="1 2">
    <name type="scientific">Halocaridina rubra</name>
    <name type="common">Hawaiian red shrimp</name>
    <dbReference type="NCBI Taxonomy" id="373956"/>
    <lineage>
        <taxon>Eukaryota</taxon>
        <taxon>Metazoa</taxon>
        <taxon>Ecdysozoa</taxon>
        <taxon>Arthropoda</taxon>
        <taxon>Crustacea</taxon>
        <taxon>Multicrustacea</taxon>
        <taxon>Malacostraca</taxon>
        <taxon>Eumalacostraca</taxon>
        <taxon>Eucarida</taxon>
        <taxon>Decapoda</taxon>
        <taxon>Pleocyemata</taxon>
        <taxon>Caridea</taxon>
        <taxon>Atyoidea</taxon>
        <taxon>Atyidae</taxon>
        <taxon>Halocaridina</taxon>
    </lineage>
</organism>
<accession>A0AAN8W9S4</accession>
<gene>
    <name evidence="1" type="ORF">SK128_004391</name>
</gene>
<dbReference type="AlphaFoldDB" id="A0AAN8W9S4"/>
<proteinExistence type="predicted"/>
<reference evidence="1 2" key="1">
    <citation type="submission" date="2023-11" db="EMBL/GenBank/DDBJ databases">
        <title>Halocaridina rubra genome assembly.</title>
        <authorList>
            <person name="Smith C."/>
        </authorList>
    </citation>
    <scope>NUCLEOTIDE SEQUENCE [LARGE SCALE GENOMIC DNA]</scope>
    <source>
        <strain evidence="1">EP-1</strain>
        <tissue evidence="1">Whole</tissue>
    </source>
</reference>
<dbReference type="EMBL" id="JAXCGZ010023087">
    <property type="protein sequence ID" value="KAK7017474.1"/>
    <property type="molecule type" value="Genomic_DNA"/>
</dbReference>
<feature type="non-terminal residue" evidence="1">
    <location>
        <position position="1"/>
    </location>
</feature>
<comment type="caution">
    <text evidence="1">The sequence shown here is derived from an EMBL/GenBank/DDBJ whole genome shotgun (WGS) entry which is preliminary data.</text>
</comment>
<sequence>ILPVKVADGDLLKVKEVEEVAEVVEGFLLQVIIITRQMEEAALASRASKEARRQPTAAATAVARLTAGNAYCLC</sequence>
<protein>
    <submittedName>
        <fullName evidence="1">Uncharacterized protein</fullName>
    </submittedName>
</protein>
<keyword evidence="2" id="KW-1185">Reference proteome</keyword>
<dbReference type="Proteomes" id="UP001381693">
    <property type="component" value="Unassembled WGS sequence"/>
</dbReference>